<feature type="chain" id="PRO_5034049269" evidence="1">
    <location>
        <begin position="24"/>
        <end position="257"/>
    </location>
</feature>
<dbReference type="SMART" id="SM00110">
    <property type="entry name" value="C1Q"/>
    <property type="match status" value="1"/>
</dbReference>
<evidence type="ECO:0000259" key="3">
    <source>
        <dbReference type="PROSITE" id="PS50871"/>
    </source>
</evidence>
<evidence type="ECO:0000313" key="4">
    <source>
        <dbReference type="Proteomes" id="UP000694844"/>
    </source>
</evidence>
<keyword evidence="1" id="KW-0732">Signal</keyword>
<gene>
    <name evidence="5" type="primary">LOC111122207</name>
</gene>
<feature type="signal peptide" evidence="1">
    <location>
        <begin position="1"/>
        <end position="23"/>
    </location>
</feature>
<evidence type="ECO:0000313" key="5">
    <source>
        <dbReference type="RefSeq" id="XP_022319544.1"/>
    </source>
</evidence>
<dbReference type="AlphaFoldDB" id="A0A8B8CWC0"/>
<dbReference type="Pfam" id="PF02140">
    <property type="entry name" value="SUEL_Lectin"/>
    <property type="match status" value="1"/>
</dbReference>
<dbReference type="InterPro" id="IPR000922">
    <property type="entry name" value="Lectin_gal-bd_dom"/>
</dbReference>
<reference evidence="5" key="1">
    <citation type="submission" date="2025-08" db="UniProtKB">
        <authorList>
            <consortium name="RefSeq"/>
        </authorList>
    </citation>
    <scope>IDENTIFICATION</scope>
    <source>
        <tissue evidence="5">Whole sample</tissue>
    </source>
</reference>
<dbReference type="OrthoDB" id="6119427at2759"/>
<dbReference type="FunFam" id="2.60.120.740:FF:000001">
    <property type="entry name" value="Adhesion G protein-coupled receptor L2"/>
    <property type="match status" value="1"/>
</dbReference>
<dbReference type="CDD" id="cd22827">
    <property type="entry name" value="Gal_Rha_Lectin_SUL-I-like"/>
    <property type="match status" value="1"/>
</dbReference>
<protein>
    <submittedName>
        <fullName evidence="5">Uncharacterized protein LOC111122207</fullName>
    </submittedName>
</protein>
<dbReference type="Proteomes" id="UP000694844">
    <property type="component" value="Chromosome 2"/>
</dbReference>
<accession>A0A8B8CWC0</accession>
<proteinExistence type="predicted"/>
<dbReference type="InterPro" id="IPR043159">
    <property type="entry name" value="Lectin_gal-bd_sf"/>
</dbReference>
<name>A0A8B8CWC0_CRAVI</name>
<dbReference type="Pfam" id="PF00386">
    <property type="entry name" value="C1q"/>
    <property type="match status" value="1"/>
</dbReference>
<organism evidence="4 5">
    <name type="scientific">Crassostrea virginica</name>
    <name type="common">Eastern oyster</name>
    <dbReference type="NCBI Taxonomy" id="6565"/>
    <lineage>
        <taxon>Eukaryota</taxon>
        <taxon>Metazoa</taxon>
        <taxon>Spiralia</taxon>
        <taxon>Lophotrochozoa</taxon>
        <taxon>Mollusca</taxon>
        <taxon>Bivalvia</taxon>
        <taxon>Autobranchia</taxon>
        <taxon>Pteriomorphia</taxon>
        <taxon>Ostreida</taxon>
        <taxon>Ostreoidea</taxon>
        <taxon>Ostreidae</taxon>
        <taxon>Crassostrea</taxon>
    </lineage>
</organism>
<dbReference type="Gene3D" id="2.60.120.740">
    <property type="match status" value="1"/>
</dbReference>
<dbReference type="GO" id="GO:0030246">
    <property type="term" value="F:carbohydrate binding"/>
    <property type="evidence" value="ECO:0007669"/>
    <property type="project" value="InterPro"/>
</dbReference>
<dbReference type="PANTHER" id="PTHR46780">
    <property type="entry name" value="PROTEIN EVA-1"/>
    <property type="match status" value="1"/>
</dbReference>
<evidence type="ECO:0000256" key="1">
    <source>
        <dbReference type="SAM" id="SignalP"/>
    </source>
</evidence>
<keyword evidence="4" id="KW-1185">Reference proteome</keyword>
<dbReference type="SUPFAM" id="SSF49842">
    <property type="entry name" value="TNF-like"/>
    <property type="match status" value="1"/>
</dbReference>
<dbReference type="Gene3D" id="2.60.120.40">
    <property type="match status" value="1"/>
</dbReference>
<feature type="domain" description="SUEL-type lectin" evidence="2">
    <location>
        <begin position="30"/>
        <end position="117"/>
    </location>
</feature>
<sequence>MLFVLYWCLSILILGSPFHWIHASDQAFAICADQNGFIRCEKGTKIKIISAVYGRTDDKLCPYGDTNTRTCRSLTSDIKVKWSCNGYKTCHLHASDQIFGDPCQNVSKYLEVKYRCIIKEDQDTRVKGKQIIAFNAYVAKDMTFHRNTPVNIVYDTLYFNYGNAYNPHNGFFTAPSDGLYVFSWSSLVVANTIFDAAILVNGRTKGLGNCNNEGNPAHENCSNTLPLVLKTGDKVNIRTTNANFLRKYWSSFKGWKV</sequence>
<dbReference type="KEGG" id="cvn:111122207"/>
<dbReference type="PROSITE" id="PS50871">
    <property type="entry name" value="C1Q"/>
    <property type="match status" value="1"/>
</dbReference>
<dbReference type="InterPro" id="IPR001073">
    <property type="entry name" value="C1q_dom"/>
</dbReference>
<dbReference type="RefSeq" id="XP_022319544.1">
    <property type="nucleotide sequence ID" value="XM_022463836.1"/>
</dbReference>
<dbReference type="GeneID" id="111122207"/>
<dbReference type="PRINTS" id="PR00007">
    <property type="entry name" value="COMPLEMNTC1Q"/>
</dbReference>
<dbReference type="PROSITE" id="PS50228">
    <property type="entry name" value="SUEL_LECTIN"/>
    <property type="match status" value="1"/>
</dbReference>
<dbReference type="InterPro" id="IPR008983">
    <property type="entry name" value="Tumour_necrosis_fac-like_dom"/>
</dbReference>
<evidence type="ECO:0000259" key="2">
    <source>
        <dbReference type="PROSITE" id="PS50228"/>
    </source>
</evidence>
<feature type="domain" description="C1q" evidence="3">
    <location>
        <begin position="127"/>
        <end position="257"/>
    </location>
</feature>